<comment type="caution">
    <text evidence="7">The sequence shown here is derived from an EMBL/GenBank/DDBJ whole genome shotgun (WGS) entry which is preliminary data.</text>
</comment>
<evidence type="ECO:0000256" key="1">
    <source>
        <dbReference type="ARBA" id="ARBA00008857"/>
    </source>
</evidence>
<dbReference type="PROSITE" id="PS51900">
    <property type="entry name" value="CB"/>
    <property type="match status" value="1"/>
</dbReference>
<dbReference type="PROSITE" id="PS51898">
    <property type="entry name" value="TYR_RECOMBINASE"/>
    <property type="match status" value="1"/>
</dbReference>
<dbReference type="PANTHER" id="PTHR30349">
    <property type="entry name" value="PHAGE INTEGRASE-RELATED"/>
    <property type="match status" value="1"/>
</dbReference>
<proteinExistence type="inferred from homology"/>
<evidence type="ECO:0000256" key="2">
    <source>
        <dbReference type="ARBA" id="ARBA00023125"/>
    </source>
</evidence>
<dbReference type="Pfam" id="PF00589">
    <property type="entry name" value="Phage_integrase"/>
    <property type="match status" value="1"/>
</dbReference>
<keyword evidence="3" id="KW-0233">DNA recombination</keyword>
<comment type="similarity">
    <text evidence="1">Belongs to the 'phage' integrase family.</text>
</comment>
<accession>A0A5N5E475</accession>
<dbReference type="GO" id="GO:0003677">
    <property type="term" value="F:DNA binding"/>
    <property type="evidence" value="ECO:0007669"/>
    <property type="project" value="UniProtKB-UniRule"/>
</dbReference>
<feature type="domain" description="Core-binding (CB)" evidence="6">
    <location>
        <begin position="1"/>
        <end position="46"/>
    </location>
</feature>
<evidence type="ECO:0000256" key="3">
    <source>
        <dbReference type="ARBA" id="ARBA00023172"/>
    </source>
</evidence>
<dbReference type="GO" id="GO:0006310">
    <property type="term" value="P:DNA recombination"/>
    <property type="evidence" value="ECO:0007669"/>
    <property type="project" value="UniProtKB-KW"/>
</dbReference>
<evidence type="ECO:0000313" key="8">
    <source>
        <dbReference type="Proteomes" id="UP000325576"/>
    </source>
</evidence>
<dbReference type="GO" id="GO:0015074">
    <property type="term" value="P:DNA integration"/>
    <property type="evidence" value="ECO:0007669"/>
    <property type="project" value="InterPro"/>
</dbReference>
<keyword evidence="2 4" id="KW-0238">DNA-binding</keyword>
<dbReference type="InterPro" id="IPR013762">
    <property type="entry name" value="Integrase-like_cat_sf"/>
</dbReference>
<feature type="domain" description="Tyr recombinase" evidence="5">
    <location>
        <begin position="67"/>
        <end position="235"/>
    </location>
</feature>
<organism evidence="7 8">
    <name type="scientific">Rhodococcus erythropolis</name>
    <name type="common">Arthrobacter picolinophilus</name>
    <dbReference type="NCBI Taxonomy" id="1833"/>
    <lineage>
        <taxon>Bacteria</taxon>
        <taxon>Bacillati</taxon>
        <taxon>Actinomycetota</taxon>
        <taxon>Actinomycetes</taxon>
        <taxon>Mycobacteriales</taxon>
        <taxon>Nocardiaceae</taxon>
        <taxon>Rhodococcus</taxon>
        <taxon>Rhodococcus erythropolis group</taxon>
    </lineage>
</organism>
<dbReference type="EMBL" id="MRBO01000482">
    <property type="protein sequence ID" value="KAB2584022.1"/>
    <property type="molecule type" value="Genomic_DNA"/>
</dbReference>
<dbReference type="InterPro" id="IPR050090">
    <property type="entry name" value="Tyrosine_recombinase_XerCD"/>
</dbReference>
<dbReference type="Gene3D" id="1.10.150.130">
    <property type="match status" value="1"/>
</dbReference>
<reference evidence="7 8" key="1">
    <citation type="journal article" date="2017" name="Poromechanics V (2013)">
        <title>Genomic Characterization of the Arsenic-Tolerant Actinobacterium, &lt;i&gt;Rhodococcus erythropolis&lt;/i&gt; S43.</title>
        <authorList>
            <person name="Retamal-Morales G."/>
            <person name="Mehnert M."/>
            <person name="Schwabe R."/>
            <person name="Tischler D."/>
            <person name="Schloemann M."/>
            <person name="Levican G.J."/>
        </authorList>
    </citation>
    <scope>NUCLEOTIDE SEQUENCE [LARGE SCALE GENOMIC DNA]</scope>
    <source>
        <strain evidence="7 8">S43</strain>
    </source>
</reference>
<dbReference type="Proteomes" id="UP000325576">
    <property type="component" value="Unassembled WGS sequence"/>
</dbReference>
<dbReference type="InterPro" id="IPR002104">
    <property type="entry name" value="Integrase_catalytic"/>
</dbReference>
<evidence type="ECO:0000313" key="7">
    <source>
        <dbReference type="EMBL" id="KAB2584022.1"/>
    </source>
</evidence>
<evidence type="ECO:0000259" key="6">
    <source>
        <dbReference type="PROSITE" id="PS51900"/>
    </source>
</evidence>
<name>A0A5N5E475_RHOER</name>
<dbReference type="PANTHER" id="PTHR30349:SF64">
    <property type="entry name" value="PROPHAGE INTEGRASE INTD-RELATED"/>
    <property type="match status" value="1"/>
</dbReference>
<gene>
    <name evidence="7" type="ORF">BS297_17915</name>
</gene>
<dbReference type="InterPro" id="IPR010998">
    <property type="entry name" value="Integrase_recombinase_N"/>
</dbReference>
<dbReference type="CDD" id="cd00397">
    <property type="entry name" value="DNA_BRE_C"/>
    <property type="match status" value="1"/>
</dbReference>
<evidence type="ECO:0000256" key="4">
    <source>
        <dbReference type="PROSITE-ProRule" id="PRU01248"/>
    </source>
</evidence>
<dbReference type="SUPFAM" id="SSF56349">
    <property type="entry name" value="DNA breaking-rejoining enzymes"/>
    <property type="match status" value="1"/>
</dbReference>
<dbReference type="InterPro" id="IPR044068">
    <property type="entry name" value="CB"/>
</dbReference>
<dbReference type="AlphaFoldDB" id="A0A5N5E475"/>
<dbReference type="Gene3D" id="1.10.443.10">
    <property type="entry name" value="Intergrase catalytic core"/>
    <property type="match status" value="1"/>
</dbReference>
<sequence>MSREVGTKAVDLNSQQIAKWLARPGWSASTRATYHAHLKSWFVWLILMEYRESNPMTKVGAPRRPRGEPKPVANEHMPVLVQTRMHRKTRVMVHLAALAGLRVHEIARVRGEDVDIIARTITVVGKGEVTAVLPLHPDLVELAKTMPRRGWWFPSRGGRLPHMAPKSVTNTLCGLMIRAEIPGSGHRLRHWFATMLVRAGVDLRTVQELMRHASLQTTQIYTLVADIQKVTAVELLRFPSAEVDRPPTEIAAIAS</sequence>
<protein>
    <submittedName>
        <fullName evidence="7">Uncharacterized protein</fullName>
    </submittedName>
</protein>
<evidence type="ECO:0000259" key="5">
    <source>
        <dbReference type="PROSITE" id="PS51898"/>
    </source>
</evidence>
<dbReference type="InterPro" id="IPR011010">
    <property type="entry name" value="DNA_brk_join_enz"/>
</dbReference>